<evidence type="ECO:0000313" key="3">
    <source>
        <dbReference type="EMBL" id="SDC18862.1"/>
    </source>
</evidence>
<gene>
    <name evidence="3" type="ORF">SAMN04487864_103150</name>
</gene>
<dbReference type="OrthoDB" id="9812601at2"/>
<dbReference type="EMBL" id="FMYW01000003">
    <property type="protein sequence ID" value="SDC18862.1"/>
    <property type="molecule type" value="Genomic_DNA"/>
</dbReference>
<evidence type="ECO:0000313" key="4">
    <source>
        <dbReference type="Proteomes" id="UP000198943"/>
    </source>
</evidence>
<name>A0A1G6JJA3_9FIRM</name>
<dbReference type="AlphaFoldDB" id="A0A1G6JJA3"/>
<dbReference type="InterPro" id="IPR013321">
    <property type="entry name" value="Arc_rbn_hlx_hlx"/>
</dbReference>
<dbReference type="Proteomes" id="UP000198943">
    <property type="component" value="Unassembled WGS sequence"/>
</dbReference>
<feature type="compositionally biased region" description="Basic and acidic residues" evidence="1">
    <location>
        <begin position="54"/>
        <end position="81"/>
    </location>
</feature>
<feature type="domain" description="Arc-like DNA binding" evidence="2">
    <location>
        <begin position="7"/>
        <end position="41"/>
    </location>
</feature>
<dbReference type="RefSeq" id="WP_093729590.1">
    <property type="nucleotide sequence ID" value="NZ_FMYW01000003.1"/>
</dbReference>
<evidence type="ECO:0000259" key="2">
    <source>
        <dbReference type="Pfam" id="PF03869"/>
    </source>
</evidence>
<accession>A0A1G6JJA3</accession>
<organism evidence="3 4">
    <name type="scientific">Succiniclasticum ruminis</name>
    <dbReference type="NCBI Taxonomy" id="40841"/>
    <lineage>
        <taxon>Bacteria</taxon>
        <taxon>Bacillati</taxon>
        <taxon>Bacillota</taxon>
        <taxon>Negativicutes</taxon>
        <taxon>Acidaminococcales</taxon>
        <taxon>Acidaminococcaceae</taxon>
        <taxon>Succiniclasticum</taxon>
    </lineage>
</organism>
<dbReference type="GO" id="GO:0006355">
    <property type="term" value="P:regulation of DNA-templated transcription"/>
    <property type="evidence" value="ECO:0007669"/>
    <property type="project" value="InterPro"/>
</dbReference>
<dbReference type="GO" id="GO:0003677">
    <property type="term" value="F:DNA binding"/>
    <property type="evidence" value="ECO:0007669"/>
    <property type="project" value="InterPro"/>
</dbReference>
<protein>
    <submittedName>
        <fullName evidence="3">Arc-like DNA binding domain-containing protein</fullName>
    </submittedName>
</protein>
<reference evidence="4" key="1">
    <citation type="submission" date="2016-10" db="EMBL/GenBank/DDBJ databases">
        <authorList>
            <person name="Varghese N."/>
            <person name="Submissions S."/>
        </authorList>
    </citation>
    <scope>NUCLEOTIDE SEQUENCE [LARGE SCALE GENOMIC DNA]</scope>
    <source>
        <strain evidence="4">DSM 11005</strain>
    </source>
</reference>
<dbReference type="SUPFAM" id="SSF47598">
    <property type="entry name" value="Ribbon-helix-helix"/>
    <property type="match status" value="1"/>
</dbReference>
<dbReference type="InterPro" id="IPR010985">
    <property type="entry name" value="Ribbon_hlx_hlx"/>
</dbReference>
<dbReference type="Gene3D" id="1.10.1220.10">
    <property type="entry name" value="Met repressor-like"/>
    <property type="match status" value="1"/>
</dbReference>
<dbReference type="InterPro" id="IPR005569">
    <property type="entry name" value="Arc_DNA-bd_dom"/>
</dbReference>
<feature type="region of interest" description="Disordered" evidence="1">
    <location>
        <begin position="54"/>
        <end position="96"/>
    </location>
</feature>
<sequence>MASIDQYRFTLRIHPLIMEKMKYIAETNGRSVNKEIEQILKWVISDYENKRGRIHIEEKNQPGFRDARSDKEESHRPEEQNSMRSKPISSAFFKSK</sequence>
<evidence type="ECO:0000256" key="1">
    <source>
        <dbReference type="SAM" id="MobiDB-lite"/>
    </source>
</evidence>
<dbReference type="Pfam" id="PF03869">
    <property type="entry name" value="Arc"/>
    <property type="match status" value="1"/>
</dbReference>
<keyword evidence="4" id="KW-1185">Reference proteome</keyword>
<proteinExistence type="predicted"/>